<gene>
    <name evidence="1" type="ORF">SPHA_36613</name>
</gene>
<protein>
    <recommendedName>
        <fullName evidence="3">TRAF-type domain-containing protein</fullName>
    </recommendedName>
</protein>
<organism evidence="1 2">
    <name type="scientific">Acanthosepion pharaonis</name>
    <name type="common">Pharaoh cuttlefish</name>
    <name type="synonym">Sepia pharaonis</name>
    <dbReference type="NCBI Taxonomy" id="158019"/>
    <lineage>
        <taxon>Eukaryota</taxon>
        <taxon>Metazoa</taxon>
        <taxon>Spiralia</taxon>
        <taxon>Lophotrochozoa</taxon>
        <taxon>Mollusca</taxon>
        <taxon>Cephalopoda</taxon>
        <taxon>Coleoidea</taxon>
        <taxon>Decapodiformes</taxon>
        <taxon>Sepiida</taxon>
        <taxon>Sepiina</taxon>
        <taxon>Sepiidae</taxon>
        <taxon>Acanthosepion</taxon>
    </lineage>
</organism>
<dbReference type="OrthoDB" id="6148509at2759"/>
<dbReference type="AlphaFoldDB" id="A0A812CC12"/>
<evidence type="ECO:0000313" key="1">
    <source>
        <dbReference type="EMBL" id="CAE1269484.1"/>
    </source>
</evidence>
<reference evidence="1" key="1">
    <citation type="submission" date="2021-01" db="EMBL/GenBank/DDBJ databases">
        <authorList>
            <person name="Li R."/>
            <person name="Bekaert M."/>
        </authorList>
    </citation>
    <scope>NUCLEOTIDE SEQUENCE</scope>
    <source>
        <strain evidence="1">Farmed</strain>
    </source>
</reference>
<sequence length="250" mass="28822">MIYKAIKAPRQKSLHNISTRFHDMSPPFEKKRKKMLKTIKTSKFSRIKFTFVLKRCAPTKIINLGYLICKCFFNSFLWRKFTKLINCQEVLSIIPHLLARDIKRLRQLRNAGLTSCNFEVQLPEAKPSVCRYCCAAVFSSQLDEHENECCKPDNCEFCGILIPRAKKRKHESECIFEACSLCDNFHSPSHECSKSNSQTIGICEDLDSSSQDDYSSLSSQITSEYTVDLKMTKSVDKLLEVDSSFFFFSI</sequence>
<proteinExistence type="predicted"/>
<dbReference type="EMBL" id="CAHIKZ030001605">
    <property type="protein sequence ID" value="CAE1269484.1"/>
    <property type="molecule type" value="Genomic_DNA"/>
</dbReference>
<dbReference type="Proteomes" id="UP000597762">
    <property type="component" value="Unassembled WGS sequence"/>
</dbReference>
<evidence type="ECO:0008006" key="3">
    <source>
        <dbReference type="Google" id="ProtNLM"/>
    </source>
</evidence>
<accession>A0A812CC12</accession>
<keyword evidence="2" id="KW-1185">Reference proteome</keyword>
<comment type="caution">
    <text evidence="1">The sequence shown here is derived from an EMBL/GenBank/DDBJ whole genome shotgun (WGS) entry which is preliminary data.</text>
</comment>
<evidence type="ECO:0000313" key="2">
    <source>
        <dbReference type="Proteomes" id="UP000597762"/>
    </source>
</evidence>
<name>A0A812CC12_ACAPH</name>